<dbReference type="EMBL" id="JAIWYP010000008">
    <property type="protein sequence ID" value="KAH3788851.1"/>
    <property type="molecule type" value="Genomic_DNA"/>
</dbReference>
<comment type="caution">
    <text evidence="2">The sequence shown here is derived from an EMBL/GenBank/DDBJ whole genome shotgun (WGS) entry which is preliminary data.</text>
</comment>
<evidence type="ECO:0000313" key="2">
    <source>
        <dbReference type="EMBL" id="KAH3788851.1"/>
    </source>
</evidence>
<evidence type="ECO:0000313" key="3">
    <source>
        <dbReference type="Proteomes" id="UP000828390"/>
    </source>
</evidence>
<evidence type="ECO:0000256" key="1">
    <source>
        <dbReference type="SAM" id="MobiDB-lite"/>
    </source>
</evidence>
<keyword evidence="3" id="KW-1185">Reference proteome</keyword>
<reference evidence="2" key="2">
    <citation type="submission" date="2020-11" db="EMBL/GenBank/DDBJ databases">
        <authorList>
            <person name="McCartney M.A."/>
            <person name="Auch B."/>
            <person name="Kono T."/>
            <person name="Mallez S."/>
            <person name="Becker A."/>
            <person name="Gohl D.M."/>
            <person name="Silverstein K.A.T."/>
            <person name="Koren S."/>
            <person name="Bechman K.B."/>
            <person name="Herman A."/>
            <person name="Abrahante J.E."/>
            <person name="Garbe J."/>
        </authorList>
    </citation>
    <scope>NUCLEOTIDE SEQUENCE</scope>
    <source>
        <strain evidence="2">Duluth1</strain>
        <tissue evidence="2">Whole animal</tissue>
    </source>
</reference>
<protein>
    <submittedName>
        <fullName evidence="2">Uncharacterized protein</fullName>
    </submittedName>
</protein>
<name>A0A9D4EZY7_DREPO</name>
<organism evidence="2 3">
    <name type="scientific">Dreissena polymorpha</name>
    <name type="common">Zebra mussel</name>
    <name type="synonym">Mytilus polymorpha</name>
    <dbReference type="NCBI Taxonomy" id="45954"/>
    <lineage>
        <taxon>Eukaryota</taxon>
        <taxon>Metazoa</taxon>
        <taxon>Spiralia</taxon>
        <taxon>Lophotrochozoa</taxon>
        <taxon>Mollusca</taxon>
        <taxon>Bivalvia</taxon>
        <taxon>Autobranchia</taxon>
        <taxon>Heteroconchia</taxon>
        <taxon>Euheterodonta</taxon>
        <taxon>Imparidentia</taxon>
        <taxon>Neoheterodontei</taxon>
        <taxon>Myida</taxon>
        <taxon>Dreissenoidea</taxon>
        <taxon>Dreissenidae</taxon>
        <taxon>Dreissena</taxon>
    </lineage>
</organism>
<accession>A0A9D4EZY7</accession>
<proteinExistence type="predicted"/>
<dbReference type="AlphaFoldDB" id="A0A9D4EZY7"/>
<dbReference type="Proteomes" id="UP000828390">
    <property type="component" value="Unassembled WGS sequence"/>
</dbReference>
<sequence length="55" mass="6128">MKPPSRSAWRPRSHVRPQMPRELGSPLARVRSAGPASESRKPGRPRQRGQVSGSR</sequence>
<reference evidence="2" key="1">
    <citation type="journal article" date="2019" name="bioRxiv">
        <title>The Genome of the Zebra Mussel, Dreissena polymorpha: A Resource for Invasive Species Research.</title>
        <authorList>
            <person name="McCartney M.A."/>
            <person name="Auch B."/>
            <person name="Kono T."/>
            <person name="Mallez S."/>
            <person name="Zhang Y."/>
            <person name="Obille A."/>
            <person name="Becker A."/>
            <person name="Abrahante J.E."/>
            <person name="Garbe J."/>
            <person name="Badalamenti J.P."/>
            <person name="Herman A."/>
            <person name="Mangelson H."/>
            <person name="Liachko I."/>
            <person name="Sullivan S."/>
            <person name="Sone E.D."/>
            <person name="Koren S."/>
            <person name="Silverstein K.A.T."/>
            <person name="Beckman K.B."/>
            <person name="Gohl D.M."/>
        </authorList>
    </citation>
    <scope>NUCLEOTIDE SEQUENCE</scope>
    <source>
        <strain evidence="2">Duluth1</strain>
        <tissue evidence="2">Whole animal</tissue>
    </source>
</reference>
<gene>
    <name evidence="2" type="ORF">DPMN_167013</name>
</gene>
<feature type="region of interest" description="Disordered" evidence="1">
    <location>
        <begin position="1"/>
        <end position="55"/>
    </location>
</feature>